<dbReference type="RefSeq" id="WP_164518371.1">
    <property type="nucleotide sequence ID" value="NZ_QXGI01000001.1"/>
</dbReference>
<dbReference type="Proteomes" id="UP000288052">
    <property type="component" value="Unassembled WGS sequence"/>
</dbReference>
<proteinExistence type="predicted"/>
<organism evidence="1 2">
    <name type="scientific">Bifidobacterium castoris</name>
    <dbReference type="NCBI Taxonomy" id="2306972"/>
    <lineage>
        <taxon>Bacteria</taxon>
        <taxon>Bacillati</taxon>
        <taxon>Actinomycetota</taxon>
        <taxon>Actinomycetes</taxon>
        <taxon>Bifidobacteriales</taxon>
        <taxon>Bifidobacteriaceae</taxon>
        <taxon>Bifidobacterium</taxon>
    </lineage>
</organism>
<evidence type="ECO:0000313" key="1">
    <source>
        <dbReference type="EMBL" id="RSX49875.1"/>
    </source>
</evidence>
<reference evidence="1 2" key="1">
    <citation type="submission" date="2018-09" db="EMBL/GenBank/DDBJ databases">
        <title>Characterization of the phylogenetic diversity of five novel species belonging to the genus Bifidobacterium.</title>
        <authorList>
            <person name="Lugli G.A."/>
            <person name="Duranti S."/>
            <person name="Milani C."/>
        </authorList>
    </citation>
    <scope>NUCLEOTIDE SEQUENCE [LARGE SCALE GENOMIC DNA]</scope>
    <source>
        <strain evidence="1 2">2020B</strain>
    </source>
</reference>
<sequence>MMVHGEMVSGDGMEDPGRMDGPVPEYCADMDGDDVIVVMRGRIRDGVRELHDVAVMDLDRLEQEDGGGRAVAVWMGEGMLESVVTHPHGWLAAGPILQAVVDSVFQYVTDMALEVAGGDVVAGADRMLRGLDGAGDASVPGHGQHES</sequence>
<name>A0A430FAM3_9BIFI</name>
<dbReference type="EMBL" id="QXGI01000001">
    <property type="protein sequence ID" value="RSX49875.1"/>
    <property type="molecule type" value="Genomic_DNA"/>
</dbReference>
<accession>A0A430FAM3</accession>
<gene>
    <name evidence="1" type="ORF">D2E22_0336</name>
</gene>
<evidence type="ECO:0000313" key="2">
    <source>
        <dbReference type="Proteomes" id="UP000288052"/>
    </source>
</evidence>
<comment type="caution">
    <text evidence="1">The sequence shown here is derived from an EMBL/GenBank/DDBJ whole genome shotgun (WGS) entry which is preliminary data.</text>
</comment>
<protein>
    <submittedName>
        <fullName evidence="1">Uncharacterized protein</fullName>
    </submittedName>
</protein>
<keyword evidence="2" id="KW-1185">Reference proteome</keyword>
<dbReference type="AlphaFoldDB" id="A0A430FAM3"/>